<dbReference type="Gene3D" id="1.25.40.10">
    <property type="entry name" value="Tetratricopeptide repeat domain"/>
    <property type="match status" value="2"/>
</dbReference>
<dbReference type="InterPro" id="IPR011990">
    <property type="entry name" value="TPR-like_helical_dom_sf"/>
</dbReference>
<protein>
    <submittedName>
        <fullName evidence="4">FxSxx-COOH system tetratricopeptide repeat protein</fullName>
    </submittedName>
</protein>
<evidence type="ECO:0000259" key="3">
    <source>
        <dbReference type="Pfam" id="PF13401"/>
    </source>
</evidence>
<keyword evidence="1" id="KW-0677">Repeat</keyword>
<dbReference type="SUPFAM" id="SSF48452">
    <property type="entry name" value="TPR-like"/>
    <property type="match status" value="2"/>
</dbReference>
<dbReference type="InterPro" id="IPR027417">
    <property type="entry name" value="P-loop_NTPase"/>
</dbReference>
<gene>
    <name evidence="4" type="primary">fxsT</name>
    <name evidence="4" type="ORF">AB0I48_35000</name>
</gene>
<accession>A0ABV3G5M1</accession>
<organism evidence="4 5">
    <name type="scientific">Nocardia aurea</name>
    <dbReference type="NCBI Taxonomy" id="2144174"/>
    <lineage>
        <taxon>Bacteria</taxon>
        <taxon>Bacillati</taxon>
        <taxon>Actinomycetota</taxon>
        <taxon>Actinomycetes</taxon>
        <taxon>Mycobacteriales</taxon>
        <taxon>Nocardiaceae</taxon>
        <taxon>Nocardia</taxon>
    </lineage>
</organism>
<dbReference type="SMART" id="SM00028">
    <property type="entry name" value="TPR"/>
    <property type="match status" value="6"/>
</dbReference>
<dbReference type="NCBIfam" id="NF040586">
    <property type="entry name" value="FxSxx_TPR"/>
    <property type="match status" value="1"/>
</dbReference>
<proteinExistence type="predicted"/>
<keyword evidence="5" id="KW-1185">Reference proteome</keyword>
<dbReference type="Pfam" id="PF13424">
    <property type="entry name" value="TPR_12"/>
    <property type="match status" value="3"/>
</dbReference>
<dbReference type="PANTHER" id="PTHR45641">
    <property type="entry name" value="TETRATRICOPEPTIDE REPEAT PROTEIN (AFU_ORTHOLOGUE AFUA_6G03870)"/>
    <property type="match status" value="1"/>
</dbReference>
<dbReference type="PANTHER" id="PTHR45641:SF19">
    <property type="entry name" value="NEPHROCYSTIN-3"/>
    <property type="match status" value="1"/>
</dbReference>
<dbReference type="Gene3D" id="3.40.50.300">
    <property type="entry name" value="P-loop containing nucleotide triphosphate hydrolases"/>
    <property type="match status" value="1"/>
</dbReference>
<dbReference type="Proteomes" id="UP001551695">
    <property type="component" value="Unassembled WGS sequence"/>
</dbReference>
<dbReference type="RefSeq" id="WP_357790077.1">
    <property type="nucleotide sequence ID" value="NZ_JBFAKC010000026.1"/>
</dbReference>
<dbReference type="Pfam" id="PF13401">
    <property type="entry name" value="AAA_22"/>
    <property type="match status" value="1"/>
</dbReference>
<dbReference type="InterPro" id="IPR049945">
    <property type="entry name" value="AAA_22"/>
</dbReference>
<dbReference type="EMBL" id="JBFAKC010000026">
    <property type="protein sequence ID" value="MEV0712775.1"/>
    <property type="molecule type" value="Genomic_DNA"/>
</dbReference>
<name>A0ABV3G5M1_9NOCA</name>
<evidence type="ECO:0000313" key="5">
    <source>
        <dbReference type="Proteomes" id="UP001551695"/>
    </source>
</evidence>
<dbReference type="SUPFAM" id="SSF52540">
    <property type="entry name" value="P-loop containing nucleoside triphosphate hydrolases"/>
    <property type="match status" value="1"/>
</dbReference>
<sequence length="716" mass="77604">MEPASSVGGALVVGRIPNEPRSFVDRDQIARVGTELTAGSRGVAVVCGMRGAGKTHVAAAYARRSAAEGVGLVGWVNAETADTLYAGLAEVASRVGVVDPDGDPRTSAHRLRDHLTTRPGTGLLVLDNATDVGSVREILPATGNTQVVITSTDRAFGVLGVVVDVGTGYTRTQSVVYLDTITGLHDPVGAGELAAELGDLPLALATAAAAIASSGSTYPRFLQRVLGQRLPRAMRQRIGQDHPLRVDQAILVSLDEARTPAGDAELDAAVVWLLGLFAVFDPAGIGRELLVHPDPDLDEWVEDAIDHLVQRSLLTWSAGRDALLTHRLTARVLREQALDTDTADRIMTNALDVLLPQLFDEDQAWSRQLEGARIVDHIDALTSSGLPARTSHETQTRILSARRWATAQLTAAADYVRAVQLARHTLVDHELLHSADSFEIRRARYDLANAYRAAGLTAEAIPLYEQTLADSERVLGPDHPDTLNSRNNLANAYRAAGRTDETLPLYEQNLAVRERVSGPDNPTTLDSRNNLATAYQDTGRTDEAISLHEQNLADRERVSGPDHPRTLNSRNNLATAYQAVGRTDEAISLHEQNLADRERVLGPDHPRTLDSRNNLANAYRVVGRTDEAISLHEQNLADRERVLGPDHPDTLNSRNNLANAYRVVGRTDEAISLHEQNLADSERVLGPDHPHTLNSRNNLALLREVQRSDNQGVGLG</sequence>
<evidence type="ECO:0000313" key="4">
    <source>
        <dbReference type="EMBL" id="MEV0712775.1"/>
    </source>
</evidence>
<evidence type="ECO:0000256" key="1">
    <source>
        <dbReference type="ARBA" id="ARBA00022737"/>
    </source>
</evidence>
<dbReference type="PRINTS" id="PR00381">
    <property type="entry name" value="KINESINLIGHT"/>
</dbReference>
<feature type="domain" description="ORC1/DEAH AAA+ ATPase" evidence="3">
    <location>
        <begin position="40"/>
        <end position="132"/>
    </location>
</feature>
<dbReference type="InterPro" id="IPR019734">
    <property type="entry name" value="TPR_rpt"/>
</dbReference>
<reference evidence="4 5" key="1">
    <citation type="submission" date="2024-06" db="EMBL/GenBank/DDBJ databases">
        <title>The Natural Products Discovery Center: Release of the First 8490 Sequenced Strains for Exploring Actinobacteria Biosynthetic Diversity.</title>
        <authorList>
            <person name="Kalkreuter E."/>
            <person name="Kautsar S.A."/>
            <person name="Yang D."/>
            <person name="Bader C.D."/>
            <person name="Teijaro C.N."/>
            <person name="Fluegel L."/>
            <person name="Davis C.M."/>
            <person name="Simpson J.R."/>
            <person name="Lauterbach L."/>
            <person name="Steele A.D."/>
            <person name="Gui C."/>
            <person name="Meng S."/>
            <person name="Li G."/>
            <person name="Viehrig K."/>
            <person name="Ye F."/>
            <person name="Su P."/>
            <person name="Kiefer A.F."/>
            <person name="Nichols A."/>
            <person name="Cepeda A.J."/>
            <person name="Yan W."/>
            <person name="Fan B."/>
            <person name="Jiang Y."/>
            <person name="Adhikari A."/>
            <person name="Zheng C.-J."/>
            <person name="Schuster L."/>
            <person name="Cowan T.M."/>
            <person name="Smanski M.J."/>
            <person name="Chevrette M.G."/>
            <person name="De Carvalho L.P.S."/>
            <person name="Shen B."/>
        </authorList>
    </citation>
    <scope>NUCLEOTIDE SEQUENCE [LARGE SCALE GENOMIC DNA]</scope>
    <source>
        <strain evidence="4 5">NPDC050403</strain>
    </source>
</reference>
<evidence type="ECO:0000256" key="2">
    <source>
        <dbReference type="ARBA" id="ARBA00022803"/>
    </source>
</evidence>
<keyword evidence="2" id="KW-0802">TPR repeat</keyword>
<comment type="caution">
    <text evidence="4">The sequence shown here is derived from an EMBL/GenBank/DDBJ whole genome shotgun (WGS) entry which is preliminary data.</text>
</comment>